<organism evidence="8 9">
    <name type="scientific">Metschnikowia pulcherrima</name>
    <dbReference type="NCBI Taxonomy" id="27326"/>
    <lineage>
        <taxon>Eukaryota</taxon>
        <taxon>Fungi</taxon>
        <taxon>Dikarya</taxon>
        <taxon>Ascomycota</taxon>
        <taxon>Saccharomycotina</taxon>
        <taxon>Pichiomycetes</taxon>
        <taxon>Metschnikowiaceae</taxon>
        <taxon>Metschnikowia</taxon>
    </lineage>
</organism>
<dbReference type="GO" id="GO:0005730">
    <property type="term" value="C:nucleolus"/>
    <property type="evidence" value="ECO:0007669"/>
    <property type="project" value="UniProtKB-SubCell"/>
</dbReference>
<dbReference type="GO" id="GO:0030686">
    <property type="term" value="C:90S preribosome"/>
    <property type="evidence" value="ECO:0007669"/>
    <property type="project" value="InterPro"/>
</dbReference>
<dbReference type="GO" id="GO:0000462">
    <property type="term" value="P:maturation of SSU-rRNA from tricistronic rRNA transcript (SSU-rRNA, 5.8S rRNA, LSU-rRNA)"/>
    <property type="evidence" value="ECO:0007669"/>
    <property type="project" value="InterPro"/>
</dbReference>
<keyword evidence="5" id="KW-0539">Nucleus</keyword>
<evidence type="ECO:0000256" key="1">
    <source>
        <dbReference type="ARBA" id="ARBA00004604"/>
    </source>
</evidence>
<evidence type="ECO:0000256" key="6">
    <source>
        <dbReference type="ARBA" id="ARBA00025083"/>
    </source>
</evidence>
<keyword evidence="9" id="KW-1185">Reference proteome</keyword>
<gene>
    <name evidence="8" type="ORF">HF325_002523</name>
</gene>
<evidence type="ECO:0000256" key="7">
    <source>
        <dbReference type="SAM" id="MobiDB-lite"/>
    </source>
</evidence>
<dbReference type="AlphaFoldDB" id="A0A8H7GX11"/>
<comment type="subunit">
    <text evidence="3">Interacts with the 35S, 23S and 20S pre-rRNAs and with the U3 snoRNA.</text>
</comment>
<reference evidence="8" key="1">
    <citation type="submission" date="2020-10" db="EMBL/GenBank/DDBJ databases">
        <title>The Whole-Genome Sequence of Metschnikowia persimmonesis, a Novel Endophytic Yeast Species Isolated from Medicinal Plant Diospyros kaki Thumb.</title>
        <authorList>
            <person name="Rahmat E."/>
            <person name="Kang Y."/>
        </authorList>
    </citation>
    <scope>NUCLEOTIDE SEQUENCE</scope>
    <source>
        <strain evidence="8">KIOM G15050</strain>
    </source>
</reference>
<proteinExistence type="inferred from homology"/>
<dbReference type="GO" id="GO:0030688">
    <property type="term" value="C:preribosome, small subunit precursor"/>
    <property type="evidence" value="ECO:0007669"/>
    <property type="project" value="InterPro"/>
</dbReference>
<name>A0A8H7GX11_9ASCO</name>
<evidence type="ECO:0000256" key="2">
    <source>
        <dbReference type="ARBA" id="ARBA00011022"/>
    </source>
</evidence>
<dbReference type="Pfam" id="PF15341">
    <property type="entry name" value="SLX9"/>
    <property type="match status" value="1"/>
</dbReference>
<comment type="subcellular location">
    <subcellularLocation>
        <location evidence="1">Nucleus</location>
        <location evidence="1">Nucleolus</location>
    </subcellularLocation>
</comment>
<dbReference type="InterPro" id="IPR028160">
    <property type="entry name" value="Slx9-like"/>
</dbReference>
<accession>A0A8H7GX11</accession>
<comment type="function">
    <text evidence="6">Involved in ribosome biogenesis. Required for normal pre-rRNA processing in internal transcribed spacer 1 (ITS1). May be involved in the movements of the replication forks.</text>
</comment>
<evidence type="ECO:0000256" key="3">
    <source>
        <dbReference type="ARBA" id="ARBA00011523"/>
    </source>
</evidence>
<protein>
    <recommendedName>
        <fullName evidence="4">Ribosome biogenesis protein SLX9</fullName>
    </recommendedName>
</protein>
<dbReference type="Proteomes" id="UP000649328">
    <property type="component" value="Unassembled WGS sequence"/>
</dbReference>
<sequence>MHALKKKSGLRDKATKNSSLASKIEQFRRDQQPAAEYHDENPLLKLLKVTKKDKMQAKTNSFNERLAQKATFNLSGGVLKSALRRRKRKEKEQLKPKMDDLLSSLPASTVNVVDASSWKKMEFVKATSAKPSNMPNPQKHSGHTKLLEAENQHFSRVLQDRLFQQSPFAALKQAIALKKQ</sequence>
<comment type="caution">
    <text evidence="8">The sequence shown here is derived from an EMBL/GenBank/DDBJ whole genome shotgun (WGS) entry which is preliminary data.</text>
</comment>
<evidence type="ECO:0000256" key="5">
    <source>
        <dbReference type="ARBA" id="ARBA00023242"/>
    </source>
</evidence>
<evidence type="ECO:0000256" key="4">
    <source>
        <dbReference type="ARBA" id="ARBA00021321"/>
    </source>
</evidence>
<dbReference type="EMBL" id="JACBPP010000003">
    <property type="protein sequence ID" value="KAF8003278.1"/>
    <property type="molecule type" value="Genomic_DNA"/>
</dbReference>
<evidence type="ECO:0000313" key="8">
    <source>
        <dbReference type="EMBL" id="KAF8003278.1"/>
    </source>
</evidence>
<feature type="compositionally biased region" description="Basic and acidic residues" evidence="7">
    <location>
        <begin position="25"/>
        <end position="40"/>
    </location>
</feature>
<evidence type="ECO:0000313" key="9">
    <source>
        <dbReference type="Proteomes" id="UP000649328"/>
    </source>
</evidence>
<feature type="region of interest" description="Disordered" evidence="7">
    <location>
        <begin position="1"/>
        <end position="40"/>
    </location>
</feature>
<dbReference type="OrthoDB" id="4068648at2759"/>
<comment type="similarity">
    <text evidence="2">Belongs to the SLX9 family.</text>
</comment>